<organism evidence="4 5">
    <name type="scientific">Lacinutrix venerupis</name>
    <dbReference type="NCBI Taxonomy" id="1486034"/>
    <lineage>
        <taxon>Bacteria</taxon>
        <taxon>Pseudomonadati</taxon>
        <taxon>Bacteroidota</taxon>
        <taxon>Flavobacteriia</taxon>
        <taxon>Flavobacteriales</taxon>
        <taxon>Flavobacteriaceae</taxon>
        <taxon>Lacinutrix</taxon>
    </lineage>
</organism>
<dbReference type="InterPro" id="IPR011123">
    <property type="entry name" value="Y_Y_Y"/>
</dbReference>
<dbReference type="Pfam" id="PF07495">
    <property type="entry name" value="Y_Y_Y"/>
    <property type="match status" value="1"/>
</dbReference>
<protein>
    <recommendedName>
        <fullName evidence="3">HTH luxR-type domain-containing protein</fullName>
    </recommendedName>
</protein>
<dbReference type="AlphaFoldDB" id="A0AAC9LQW9"/>
<accession>A0AAC9LQW9</accession>
<dbReference type="GO" id="GO:0003677">
    <property type="term" value="F:DNA binding"/>
    <property type="evidence" value="ECO:0007669"/>
    <property type="project" value="InterPro"/>
</dbReference>
<dbReference type="KEGG" id="lvn:BWR22_13920"/>
<evidence type="ECO:0000313" key="4">
    <source>
        <dbReference type="EMBL" id="APY01352.1"/>
    </source>
</evidence>
<dbReference type="SMART" id="SM00421">
    <property type="entry name" value="HTH_LUXR"/>
    <property type="match status" value="1"/>
</dbReference>
<dbReference type="SUPFAM" id="SSF50998">
    <property type="entry name" value="Quinoprotein alcohol dehydrogenase-like"/>
    <property type="match status" value="1"/>
</dbReference>
<dbReference type="RefSeq" id="WP_076734254.1">
    <property type="nucleotide sequence ID" value="NZ_CP019352.1"/>
</dbReference>
<keyword evidence="2" id="KW-0812">Transmembrane</keyword>
<keyword evidence="5" id="KW-1185">Reference proteome</keyword>
<dbReference type="Proteomes" id="UP000187506">
    <property type="component" value="Chromosome"/>
</dbReference>
<evidence type="ECO:0000256" key="1">
    <source>
        <dbReference type="SAM" id="Coils"/>
    </source>
</evidence>
<dbReference type="InterPro" id="IPR011047">
    <property type="entry name" value="Quinoprotein_ADH-like_sf"/>
</dbReference>
<dbReference type="InterPro" id="IPR000792">
    <property type="entry name" value="Tscrpt_reg_LuxR_C"/>
</dbReference>
<feature type="coiled-coil region" evidence="1">
    <location>
        <begin position="768"/>
        <end position="795"/>
    </location>
</feature>
<evidence type="ECO:0000256" key="2">
    <source>
        <dbReference type="SAM" id="Phobius"/>
    </source>
</evidence>
<dbReference type="Gene3D" id="1.10.10.10">
    <property type="entry name" value="Winged helix-like DNA-binding domain superfamily/Winged helix DNA-binding domain"/>
    <property type="match status" value="1"/>
</dbReference>
<sequence length="925" mass="106976">MKHIFITFLLLIILPLYAQELPPIENYTPSNYGGDNQNWMISQSKNKFIYVANNKGLLEFNGSIWTSYPSPNNSVMRAVKVIGDRIYTGCYEEFGYWEKDTLGELIYKSLSKNLEKNSFIDNQIWNIIDYNEWVLFQSGHALYFYNKTNETFKIISSKSIIYKVFLVGNHIYYHVANKGIYRIVDGVPKLICNDAVVLNDRVINIFEHENRLLLLTRSSGFYFLDNEKLMSWDIKNQNVLKSYNVFSSIQLKDGSFLIGTISNGVFKMDTKGEIEYSINQKKGLGNNTVLTLFEDNNYNVWAGLDNGINCINITSPIKTFIDYEGVLGTVYSTVIFNNHLYVGTNQGLFYKKLTSKNETFTFINGTAGQVWSLYNHNNKNLICGHHLGTFLIKDNNAIKISSVLGAWNFKKIPNQDNVLLQGNYSGLYLLKKENNTWKLSHKISGFSNSARFFEINQSNQIFVNHEYKGLYSMDLNNLHDKVTNVKLHEEVPAGKSTSLISYRSKILYEANEGVYSFNKNSNLFTKDTLISNLLIPSDYSSGKMEIDNTGKLWLFSKSNISFIKNNDLTNTPEITNIPIPSHLRAGVLGFENIQHIQNDIYVLGTSNGYLTLDLPEFETEKNKKYYIYFNTISIKNLDESFEFLSPSKNGVFEHKNSTLSFNYAVPQYDKYLDVKYQYRLNGQVDKWSKWTDKSSMQFENLSFGDYVFEVKAKVGNQETQNIISYAFKINRPWYISNLAILSYLILLIFIGFLVHKAYKFYYAKILKHEQINNEKTIIQIQNEKLNQDIESKNRELVISTMSIIKKNELLSKIKKELKKSKTKKDLGDAINLIDDNLNNNKDWKFFKQAFNNADKDFLDKIKASHPDLTPNDLKFCAYLRLNLSSKEIAPLLNISTKSVETKRYRLRKRLNLSHNESLVNYILKF</sequence>
<feature type="transmembrane region" description="Helical" evidence="2">
    <location>
        <begin position="733"/>
        <end position="754"/>
    </location>
</feature>
<feature type="domain" description="HTH luxR-type" evidence="3">
    <location>
        <begin position="865"/>
        <end position="922"/>
    </location>
</feature>
<dbReference type="SUPFAM" id="SSF46894">
    <property type="entry name" value="C-terminal effector domain of the bipartite response regulators"/>
    <property type="match status" value="1"/>
</dbReference>
<dbReference type="InterPro" id="IPR036388">
    <property type="entry name" value="WH-like_DNA-bd_sf"/>
</dbReference>
<evidence type="ECO:0000259" key="3">
    <source>
        <dbReference type="SMART" id="SM00421"/>
    </source>
</evidence>
<dbReference type="EMBL" id="CP019352">
    <property type="protein sequence ID" value="APY01352.1"/>
    <property type="molecule type" value="Genomic_DNA"/>
</dbReference>
<dbReference type="InterPro" id="IPR016032">
    <property type="entry name" value="Sig_transdc_resp-reg_C-effctor"/>
</dbReference>
<reference evidence="4 5" key="1">
    <citation type="submission" date="2017-01" db="EMBL/GenBank/DDBJ databases">
        <title>Complete genome of Lacinutrix venerupis DOK2-8 isolated from seawater in Dokdo.</title>
        <authorList>
            <person name="Chi W.-J."/>
            <person name="Kim J.H."/>
        </authorList>
    </citation>
    <scope>NUCLEOTIDE SEQUENCE [LARGE SCALE GENOMIC DNA]</scope>
    <source>
        <strain evidence="4 5">DOK2-8</strain>
    </source>
</reference>
<keyword evidence="1" id="KW-0175">Coiled coil</keyword>
<keyword evidence="2" id="KW-1133">Transmembrane helix</keyword>
<dbReference type="Gene3D" id="2.60.40.10">
    <property type="entry name" value="Immunoglobulins"/>
    <property type="match status" value="1"/>
</dbReference>
<dbReference type="InterPro" id="IPR015943">
    <property type="entry name" value="WD40/YVTN_repeat-like_dom_sf"/>
</dbReference>
<dbReference type="Gene3D" id="2.130.10.10">
    <property type="entry name" value="YVTN repeat-like/Quinoprotein amine dehydrogenase"/>
    <property type="match status" value="1"/>
</dbReference>
<dbReference type="GO" id="GO:0006355">
    <property type="term" value="P:regulation of DNA-templated transcription"/>
    <property type="evidence" value="ECO:0007669"/>
    <property type="project" value="InterPro"/>
</dbReference>
<gene>
    <name evidence="4" type="ORF">BWR22_13920</name>
</gene>
<dbReference type="InterPro" id="IPR013783">
    <property type="entry name" value="Ig-like_fold"/>
</dbReference>
<evidence type="ECO:0000313" key="5">
    <source>
        <dbReference type="Proteomes" id="UP000187506"/>
    </source>
</evidence>
<proteinExistence type="predicted"/>
<name>A0AAC9LQW9_9FLAO</name>
<keyword evidence="2" id="KW-0472">Membrane</keyword>